<feature type="transmembrane region" description="Helical" evidence="3">
    <location>
        <begin position="32"/>
        <end position="52"/>
    </location>
</feature>
<dbReference type="RefSeq" id="WP_202621582.1">
    <property type="nucleotide sequence ID" value="NZ_CP048000.1"/>
</dbReference>
<dbReference type="AlphaFoldDB" id="A0A6P1TUL0"/>
<feature type="region of interest" description="Disordered" evidence="2">
    <location>
        <begin position="62"/>
        <end position="97"/>
    </location>
</feature>
<keyword evidence="3" id="KW-0472">Membrane</keyword>
<dbReference type="InterPro" id="IPR029050">
    <property type="entry name" value="Immunoprotect_excell_Ig-like"/>
</dbReference>
<dbReference type="Pfam" id="PF11611">
    <property type="entry name" value="DUF4352"/>
    <property type="match status" value="1"/>
</dbReference>
<evidence type="ECO:0000259" key="4">
    <source>
        <dbReference type="Pfam" id="PF11611"/>
    </source>
</evidence>
<reference evidence="5 6" key="1">
    <citation type="submission" date="2020-01" db="EMBL/GenBank/DDBJ databases">
        <title>Genome analysis of Anaerocolumna sp. CBA3638.</title>
        <authorList>
            <person name="Kim J."/>
            <person name="Roh S.W."/>
        </authorList>
    </citation>
    <scope>NUCLEOTIDE SEQUENCE [LARGE SCALE GENOMIC DNA]</scope>
    <source>
        <strain evidence="5 6">CBA3638</strain>
    </source>
</reference>
<evidence type="ECO:0000256" key="3">
    <source>
        <dbReference type="SAM" id="Phobius"/>
    </source>
</evidence>
<protein>
    <submittedName>
        <fullName evidence="5">DUF4352 domain-containing protein</fullName>
    </submittedName>
</protein>
<proteinExistence type="predicted"/>
<evidence type="ECO:0000313" key="6">
    <source>
        <dbReference type="Proteomes" id="UP000464314"/>
    </source>
</evidence>
<name>A0A6P1TUL0_9FIRM</name>
<dbReference type="Gene3D" id="2.60.40.1240">
    <property type="match status" value="1"/>
</dbReference>
<gene>
    <name evidence="5" type="ORF">Ana3638_07430</name>
</gene>
<evidence type="ECO:0000256" key="2">
    <source>
        <dbReference type="SAM" id="MobiDB-lite"/>
    </source>
</evidence>
<accession>A0A6P1TUL0</accession>
<organism evidence="5 6">
    <name type="scientific">Anaerocolumna sedimenticola</name>
    <dbReference type="NCBI Taxonomy" id="2696063"/>
    <lineage>
        <taxon>Bacteria</taxon>
        <taxon>Bacillati</taxon>
        <taxon>Bacillota</taxon>
        <taxon>Clostridia</taxon>
        <taxon>Lachnospirales</taxon>
        <taxon>Lachnospiraceae</taxon>
        <taxon>Anaerocolumna</taxon>
    </lineage>
</organism>
<evidence type="ECO:0000313" key="5">
    <source>
        <dbReference type="EMBL" id="QHQ63671.1"/>
    </source>
</evidence>
<keyword evidence="3" id="KW-1133">Transmembrane helix</keyword>
<keyword evidence="1" id="KW-0732">Signal</keyword>
<sequence length="232" mass="25084">MSETKKCKYCQSEIDKKAKICPNCRKKQGGGILKFVMIGIIVIALIGFLASLNEPTQVANTNNAANQQDTNKSSIDSNTKATANSEETETSEEKEAKDDFVALGSEGQSEDLVLKVNEFGDTDEIVENDFLSYKPDSGKYAIVNITIKNAGKEAVSLTNGYFNLITADGAEYTPTILIGLDNKYISFETINPGLDVTGNLVFEVPSDLKVTDTTLQFSGTGLFSASTNFSLK</sequence>
<dbReference type="KEGG" id="anr:Ana3638_07430"/>
<evidence type="ECO:0000256" key="1">
    <source>
        <dbReference type="ARBA" id="ARBA00022729"/>
    </source>
</evidence>
<keyword evidence="6" id="KW-1185">Reference proteome</keyword>
<feature type="compositionally biased region" description="Low complexity" evidence="2">
    <location>
        <begin position="62"/>
        <end position="71"/>
    </location>
</feature>
<dbReference type="Proteomes" id="UP000464314">
    <property type="component" value="Chromosome"/>
</dbReference>
<dbReference type="EMBL" id="CP048000">
    <property type="protein sequence ID" value="QHQ63671.1"/>
    <property type="molecule type" value="Genomic_DNA"/>
</dbReference>
<dbReference type="InterPro" id="IPR029051">
    <property type="entry name" value="DUF4352"/>
</dbReference>
<feature type="domain" description="DUF4352" evidence="4">
    <location>
        <begin position="103"/>
        <end position="224"/>
    </location>
</feature>
<keyword evidence="3" id="KW-0812">Transmembrane</keyword>